<keyword evidence="3" id="KW-0547">Nucleotide-binding</keyword>
<evidence type="ECO:0000313" key="4">
    <source>
        <dbReference type="Proteomes" id="UP000823613"/>
    </source>
</evidence>
<evidence type="ECO:0000259" key="1">
    <source>
        <dbReference type="Pfam" id="PF13173"/>
    </source>
</evidence>
<dbReference type="InterPro" id="IPR041682">
    <property type="entry name" value="AAA_14"/>
</dbReference>
<dbReference type="Pfam" id="PF13173">
    <property type="entry name" value="AAA_14"/>
    <property type="match status" value="1"/>
</dbReference>
<organism evidence="3 4">
    <name type="scientific">Candidatus Onthovivens merdipullorum</name>
    <dbReference type="NCBI Taxonomy" id="2840889"/>
    <lineage>
        <taxon>Bacteria</taxon>
        <taxon>Bacillati</taxon>
        <taxon>Bacillota</taxon>
        <taxon>Bacilli</taxon>
        <taxon>Bacillales</taxon>
        <taxon>Candidatus Onthovivens</taxon>
    </lineage>
</organism>
<dbReference type="InterPro" id="IPR025420">
    <property type="entry name" value="DUF4143"/>
</dbReference>
<comment type="caution">
    <text evidence="3">The sequence shown here is derived from an EMBL/GenBank/DDBJ whole genome shotgun (WGS) entry which is preliminary data.</text>
</comment>
<dbReference type="SUPFAM" id="SSF52540">
    <property type="entry name" value="P-loop containing nucleoside triphosphate hydrolases"/>
    <property type="match status" value="1"/>
</dbReference>
<feature type="domain" description="DUF4143" evidence="2">
    <location>
        <begin position="213"/>
        <end position="367"/>
    </location>
</feature>
<keyword evidence="3" id="KW-0067">ATP-binding</keyword>
<evidence type="ECO:0000313" key="3">
    <source>
        <dbReference type="EMBL" id="MBO8427305.1"/>
    </source>
</evidence>
<reference evidence="3" key="2">
    <citation type="journal article" date="2021" name="PeerJ">
        <title>Extensive microbial diversity within the chicken gut microbiome revealed by metagenomics and culture.</title>
        <authorList>
            <person name="Gilroy R."/>
            <person name="Ravi A."/>
            <person name="Getino M."/>
            <person name="Pursley I."/>
            <person name="Horton D.L."/>
            <person name="Alikhan N.F."/>
            <person name="Baker D."/>
            <person name="Gharbi K."/>
            <person name="Hall N."/>
            <person name="Watson M."/>
            <person name="Adriaenssens E.M."/>
            <person name="Foster-Nyarko E."/>
            <person name="Jarju S."/>
            <person name="Secka A."/>
            <person name="Antonio M."/>
            <person name="Oren A."/>
            <person name="Chaudhuri R.R."/>
            <person name="La Ragione R."/>
            <person name="Hildebrand F."/>
            <person name="Pallen M.J."/>
        </authorList>
    </citation>
    <scope>NUCLEOTIDE SEQUENCE</scope>
    <source>
        <strain evidence="3">11159</strain>
    </source>
</reference>
<reference evidence="3" key="1">
    <citation type="submission" date="2020-10" db="EMBL/GenBank/DDBJ databases">
        <authorList>
            <person name="Gilroy R."/>
        </authorList>
    </citation>
    <scope>NUCLEOTIDE SEQUENCE</scope>
    <source>
        <strain evidence="3">11159</strain>
    </source>
</reference>
<name>A0A9D9DIE9_9BACL</name>
<sequence>MKYEYFPRIFDDVLDFSLKSKGGVLVVGPKWCGKTTTCERHAKSVIRLLPLETRQQYVNFAKANPERFLNHGDKPLLIDEWQIISFIWNSLKEVIDKNHEFGQFILTGSVTDKNSYEELGSEIHTANGRIVKKIMRTMSLYESKDSIGTVSLMDLQKGIFNPSISEKSIDDYAYFICRGGWPLSLNKDKKIALSQAKDYYQTLYQDDIFSLSDIQIRKNIVTSEKFFRSYARNIGTQCGDNIIIEDVGFDKKTFDKYFVGAQRLFVLDETMAWNPNLRSKSTIRTKNTRYFVDPSIAVAALGLNPESLYKDMKYFGFLFESLVIRDLKIYADAINAKIYHFRDSLDREADAVIVYENGDFGLIEIKLGDDEDINEASLNLKKIEKDLVNKPNFIMVITKTPFAYQRDDKVYVVPLATLRP</sequence>
<dbReference type="AlphaFoldDB" id="A0A9D9DIE9"/>
<dbReference type="Proteomes" id="UP000823613">
    <property type="component" value="Unassembled WGS sequence"/>
</dbReference>
<dbReference type="Pfam" id="PF13635">
    <property type="entry name" value="DUF4143"/>
    <property type="match status" value="1"/>
</dbReference>
<proteinExistence type="predicted"/>
<dbReference type="EMBL" id="JADIMY010000042">
    <property type="protein sequence ID" value="MBO8427305.1"/>
    <property type="molecule type" value="Genomic_DNA"/>
</dbReference>
<feature type="domain" description="AAA" evidence="1">
    <location>
        <begin position="24"/>
        <end position="142"/>
    </location>
</feature>
<dbReference type="PANTHER" id="PTHR43566">
    <property type="entry name" value="CONSERVED PROTEIN"/>
    <property type="match status" value="1"/>
</dbReference>
<dbReference type="GO" id="GO:0005524">
    <property type="term" value="F:ATP binding"/>
    <property type="evidence" value="ECO:0007669"/>
    <property type="project" value="UniProtKB-KW"/>
</dbReference>
<protein>
    <submittedName>
        <fullName evidence="3">ATP-binding protein</fullName>
    </submittedName>
</protein>
<accession>A0A9D9DIE9</accession>
<gene>
    <name evidence="3" type="ORF">IAC58_01940</name>
</gene>
<dbReference type="InterPro" id="IPR027417">
    <property type="entry name" value="P-loop_NTPase"/>
</dbReference>
<dbReference type="PANTHER" id="PTHR43566:SF1">
    <property type="entry name" value="AAA+ ATPASE DOMAIN-CONTAINING PROTEIN"/>
    <property type="match status" value="1"/>
</dbReference>
<evidence type="ECO:0000259" key="2">
    <source>
        <dbReference type="Pfam" id="PF13635"/>
    </source>
</evidence>